<dbReference type="InterPro" id="IPR003607">
    <property type="entry name" value="HD/PDEase_dom"/>
</dbReference>
<keyword evidence="3" id="KW-1185">Reference proteome</keyword>
<dbReference type="Proteomes" id="UP000838686">
    <property type="component" value="Unassembled WGS sequence"/>
</dbReference>
<dbReference type="PROSITE" id="PS51832">
    <property type="entry name" value="HD_GYP"/>
    <property type="match status" value="1"/>
</dbReference>
<protein>
    <recommendedName>
        <fullName evidence="1">HD-GYP domain-containing protein</fullName>
    </recommendedName>
</protein>
<name>A0ABM9CT87_9BACL</name>
<sequence length="340" mass="37792">MSRVPVKDLIEGDRLADNVYRNDGRLALAKGMILTSRLIEGLYKLSVDDVEIDNRRSNEVASHETPVEELPTIQTLRYKALDVLKTVFGEVSLRGSFNSAPINRLANEISRRFGSDLESSVQMKELREHDSYLLSHSINVCLLAVLTAHKLNYSEEHLRTVAIGALLHDIGYVSPDAANPALDHPRAGFDLLRRSSDIPLLSAHIALQHHEQVNGAGFPLGIRGDAFRQSAQIVAISNDFDHFVNEIGKNRLPHEGIEYVMSKVDSSYDIEVVRAFIKCITPYPVGTVVKLSNGMTGRVCAVDESHPTRPVVVTRDRSVRLDLMKMNSILIKEVVLNNAI</sequence>
<dbReference type="SUPFAM" id="SSF109604">
    <property type="entry name" value="HD-domain/PDEase-like"/>
    <property type="match status" value="1"/>
</dbReference>
<dbReference type="Gene3D" id="1.10.3210.10">
    <property type="entry name" value="Hypothetical protein af1432"/>
    <property type="match status" value="1"/>
</dbReference>
<evidence type="ECO:0000259" key="1">
    <source>
        <dbReference type="PROSITE" id="PS51832"/>
    </source>
</evidence>
<feature type="domain" description="HD-GYP" evidence="1">
    <location>
        <begin position="97"/>
        <end position="292"/>
    </location>
</feature>
<proteinExistence type="predicted"/>
<dbReference type="PANTHER" id="PTHR43155:SF2">
    <property type="entry name" value="CYCLIC DI-GMP PHOSPHODIESTERASE PA4108"/>
    <property type="match status" value="1"/>
</dbReference>
<gene>
    <name evidence="2" type="ORF">PAECIP111893_05041</name>
</gene>
<dbReference type="InterPro" id="IPR037522">
    <property type="entry name" value="HD_GYP_dom"/>
</dbReference>
<dbReference type="EMBL" id="CAKMMF010000043">
    <property type="protein sequence ID" value="CAH1223768.1"/>
    <property type="molecule type" value="Genomic_DNA"/>
</dbReference>
<organism evidence="2 3">
    <name type="scientific">Paenibacillus plantiphilus</name>
    <dbReference type="NCBI Taxonomy" id="2905650"/>
    <lineage>
        <taxon>Bacteria</taxon>
        <taxon>Bacillati</taxon>
        <taxon>Bacillota</taxon>
        <taxon>Bacilli</taxon>
        <taxon>Bacillales</taxon>
        <taxon>Paenibacillaceae</taxon>
        <taxon>Paenibacillus</taxon>
    </lineage>
</organism>
<evidence type="ECO:0000313" key="2">
    <source>
        <dbReference type="EMBL" id="CAH1223768.1"/>
    </source>
</evidence>
<dbReference type="CDD" id="cd00077">
    <property type="entry name" value="HDc"/>
    <property type="match status" value="1"/>
</dbReference>
<comment type="caution">
    <text evidence="2">The sequence shown here is derived from an EMBL/GenBank/DDBJ whole genome shotgun (WGS) entry which is preliminary data.</text>
</comment>
<reference evidence="2" key="1">
    <citation type="submission" date="2022-01" db="EMBL/GenBank/DDBJ databases">
        <authorList>
            <person name="Criscuolo A."/>
        </authorList>
    </citation>
    <scope>NUCLEOTIDE SEQUENCE</scope>
    <source>
        <strain evidence="2">CIP111893</strain>
    </source>
</reference>
<dbReference type="PANTHER" id="PTHR43155">
    <property type="entry name" value="CYCLIC DI-GMP PHOSPHODIESTERASE PA4108-RELATED"/>
    <property type="match status" value="1"/>
</dbReference>
<accession>A0ABM9CT87</accession>
<dbReference type="Pfam" id="PF01966">
    <property type="entry name" value="HD"/>
    <property type="match status" value="1"/>
</dbReference>
<dbReference type="RefSeq" id="WP_236346859.1">
    <property type="nucleotide sequence ID" value="NZ_CAKMMF010000043.1"/>
</dbReference>
<evidence type="ECO:0000313" key="3">
    <source>
        <dbReference type="Proteomes" id="UP000838686"/>
    </source>
</evidence>
<dbReference type="InterPro" id="IPR006674">
    <property type="entry name" value="HD_domain"/>
</dbReference>